<evidence type="ECO:0000313" key="2">
    <source>
        <dbReference type="Proteomes" id="UP001285441"/>
    </source>
</evidence>
<dbReference type="Gene3D" id="3.40.50.1000">
    <property type="entry name" value="HAD superfamily/HAD-like"/>
    <property type="match status" value="1"/>
</dbReference>
<proteinExistence type="predicted"/>
<dbReference type="AlphaFoldDB" id="A0AAE0U7D8"/>
<keyword evidence="2" id="KW-1185">Reference proteome</keyword>
<dbReference type="InterPro" id="IPR050849">
    <property type="entry name" value="HAD-like_hydrolase_phosphatase"/>
</dbReference>
<dbReference type="Proteomes" id="UP001285441">
    <property type="component" value="Unassembled WGS sequence"/>
</dbReference>
<name>A0AAE0U7D8_9PEZI</name>
<accession>A0AAE0U7D8</accession>
<dbReference type="InterPro" id="IPR036412">
    <property type="entry name" value="HAD-like_sf"/>
</dbReference>
<dbReference type="PANTHER" id="PTHR28181">
    <property type="entry name" value="UPF0655 PROTEIN YCR015C"/>
    <property type="match status" value="1"/>
</dbReference>
<organism evidence="1 2">
    <name type="scientific">Podospora didyma</name>
    <dbReference type="NCBI Taxonomy" id="330526"/>
    <lineage>
        <taxon>Eukaryota</taxon>
        <taxon>Fungi</taxon>
        <taxon>Dikarya</taxon>
        <taxon>Ascomycota</taxon>
        <taxon>Pezizomycotina</taxon>
        <taxon>Sordariomycetes</taxon>
        <taxon>Sordariomycetidae</taxon>
        <taxon>Sordariales</taxon>
        <taxon>Podosporaceae</taxon>
        <taxon>Podospora</taxon>
    </lineage>
</organism>
<evidence type="ECO:0000313" key="1">
    <source>
        <dbReference type="EMBL" id="KAK3393174.1"/>
    </source>
</evidence>
<comment type="caution">
    <text evidence="1">The sequence shown here is derived from an EMBL/GenBank/DDBJ whole genome shotgun (WGS) entry which is preliminary data.</text>
</comment>
<dbReference type="SUPFAM" id="SSF56784">
    <property type="entry name" value="HAD-like"/>
    <property type="match status" value="1"/>
</dbReference>
<protein>
    <submittedName>
        <fullName evidence="1">Uncharacterized protein</fullName>
    </submittedName>
</protein>
<gene>
    <name evidence="1" type="ORF">B0H63DRAFT_457644</name>
</gene>
<dbReference type="InterPro" id="IPR023214">
    <property type="entry name" value="HAD_sf"/>
</dbReference>
<dbReference type="EMBL" id="JAULSW010000001">
    <property type="protein sequence ID" value="KAK3393174.1"/>
    <property type="molecule type" value="Genomic_DNA"/>
</dbReference>
<reference evidence="1" key="1">
    <citation type="journal article" date="2023" name="Mol. Phylogenet. Evol.">
        <title>Genome-scale phylogeny and comparative genomics of the fungal order Sordariales.</title>
        <authorList>
            <person name="Hensen N."/>
            <person name="Bonometti L."/>
            <person name="Westerberg I."/>
            <person name="Brannstrom I.O."/>
            <person name="Guillou S."/>
            <person name="Cros-Aarteil S."/>
            <person name="Calhoun S."/>
            <person name="Haridas S."/>
            <person name="Kuo A."/>
            <person name="Mondo S."/>
            <person name="Pangilinan J."/>
            <person name="Riley R."/>
            <person name="LaButti K."/>
            <person name="Andreopoulos B."/>
            <person name="Lipzen A."/>
            <person name="Chen C."/>
            <person name="Yan M."/>
            <person name="Daum C."/>
            <person name="Ng V."/>
            <person name="Clum A."/>
            <person name="Steindorff A."/>
            <person name="Ohm R.A."/>
            <person name="Martin F."/>
            <person name="Silar P."/>
            <person name="Natvig D.O."/>
            <person name="Lalanne C."/>
            <person name="Gautier V."/>
            <person name="Ament-Velasquez S.L."/>
            <person name="Kruys A."/>
            <person name="Hutchinson M.I."/>
            <person name="Powell A.J."/>
            <person name="Barry K."/>
            <person name="Miller A.N."/>
            <person name="Grigoriev I.V."/>
            <person name="Debuchy R."/>
            <person name="Gladieux P."/>
            <person name="Hiltunen Thoren M."/>
            <person name="Johannesson H."/>
        </authorList>
    </citation>
    <scope>NUCLEOTIDE SEQUENCE</scope>
    <source>
        <strain evidence="1">CBS 232.78</strain>
    </source>
</reference>
<reference evidence="1" key="2">
    <citation type="submission" date="2023-06" db="EMBL/GenBank/DDBJ databases">
        <authorList>
            <consortium name="Lawrence Berkeley National Laboratory"/>
            <person name="Haridas S."/>
            <person name="Hensen N."/>
            <person name="Bonometti L."/>
            <person name="Westerberg I."/>
            <person name="Brannstrom I.O."/>
            <person name="Guillou S."/>
            <person name="Cros-Aarteil S."/>
            <person name="Calhoun S."/>
            <person name="Kuo A."/>
            <person name="Mondo S."/>
            <person name="Pangilinan J."/>
            <person name="Riley R."/>
            <person name="LaButti K."/>
            <person name="Andreopoulos B."/>
            <person name="Lipzen A."/>
            <person name="Chen C."/>
            <person name="Yanf M."/>
            <person name="Daum C."/>
            <person name="Ng V."/>
            <person name="Clum A."/>
            <person name="Steindorff A."/>
            <person name="Ohm R."/>
            <person name="Martin F."/>
            <person name="Silar P."/>
            <person name="Natvig D."/>
            <person name="Lalanne C."/>
            <person name="Gautier V."/>
            <person name="Ament-velasquez S.L."/>
            <person name="Kruys A."/>
            <person name="Hutchinson M.I."/>
            <person name="Powell A.J."/>
            <person name="Barry K."/>
            <person name="Miller A.N."/>
            <person name="Grigoriev I.V."/>
            <person name="Debuchy R."/>
            <person name="Gladieux P."/>
            <person name="Thoren M.H."/>
            <person name="Johannesson H."/>
        </authorList>
    </citation>
    <scope>NUCLEOTIDE SEQUENCE</scope>
    <source>
        <strain evidence="1">CBS 232.78</strain>
    </source>
</reference>
<sequence>MASPFIILDFDGTITHQDTINFIAQSVVSHHKGNSASINTKGGGAQEAWDHILAAYLADYEHHSSNYRPVSAARTTLEQELAFQESLRSVDQASLDRVVASGLFRGITADDLRRAGEEAVRNGRVTIRKGFEAFIGASRNRWELGVLSVNWSKGWVEGVLGGYGEEALVVVNEIVHPEGGVKGPQQSGGRVIMTARDKLEAMRAMRMDLTGGERRLVIYVGDTTTDLACLLDADLGVVVADEDGAKSGGLLDTLRRIGYEVPHIPECCEQGGSAKRKLLVWARDFDEILHSNILERELAKEG</sequence>
<dbReference type="PANTHER" id="PTHR28181:SF1">
    <property type="entry name" value="COLD TOLERANCE PROTEIN 1"/>
    <property type="match status" value="1"/>
</dbReference>